<comment type="caution">
    <text evidence="8">The sequence shown here is derived from an EMBL/GenBank/DDBJ whole genome shotgun (WGS) entry which is preliminary data.</text>
</comment>
<sequence>MILLLAALGGYLFREQQRGLEEAIRQSAGQTGALLAQELRTQVQLLTVLGESPRLDPPMQTDEFVRLAERLRSRIPLWEIIRVTDLDGTILASTPPREGVVGSPVIDRESHEQLSLTGKPVIGNLVRGRNGRWAFPVRVPVQRSGTVYVLSAVLRPESLAEYLYANGLQRGWEALILDGEGRVVAATGSTSLLLGSQGVLEPPTTQASSESFRVNVGSEPYEMGAASIGGTKWSVYVGLPLVQYQAPIGRAYRMLLLAGFVALLLSIFATWLAIRELASRREQDRVLSNNHRLEALGKLAGGIAHDFNNLLMSFQSGIEIIRRGTGGDERTERVSKLMLESVERGKNMSQRLLAFSRQSDHRREVFDLQARLDELRPVISQATRANINLAIEGSPEPWAVNVDPEALEIAMVNLVSNAKDAMPDGGTLSIQVKNIQDGKTISPALKGPFVSVSVSDTGSGISQADLHRVFDPFFTTKGAGFTGLGLSQVYGFAKRSGGVIEASSVPGRGSIFSLYLPRADAPASPEATLKAEAPLAGVVLVVDDTPSASRAAQMLLETEGCEVLLASNGDEALEQLNRQSRIQWVLCDVMMPGISGLDLAPLIRRNHPRLPIILMSGYNELIGKGVPSAFPLLRKPFDSQQLRRALASAEAECTRTATILQLKRG</sequence>
<dbReference type="InterPro" id="IPR004358">
    <property type="entry name" value="Sig_transdc_His_kin-like_C"/>
</dbReference>
<keyword evidence="5" id="KW-0812">Transmembrane</keyword>
<dbReference type="AlphaFoldDB" id="A0A8J7UI57"/>
<organism evidence="8 9">
    <name type="scientific">Tianweitania sediminis</name>
    <dbReference type="NCBI Taxonomy" id="1502156"/>
    <lineage>
        <taxon>Bacteria</taxon>
        <taxon>Pseudomonadati</taxon>
        <taxon>Pseudomonadota</taxon>
        <taxon>Alphaproteobacteria</taxon>
        <taxon>Hyphomicrobiales</taxon>
        <taxon>Phyllobacteriaceae</taxon>
        <taxon>Tianweitania</taxon>
    </lineage>
</organism>
<dbReference type="GO" id="GO:0000155">
    <property type="term" value="F:phosphorelay sensor kinase activity"/>
    <property type="evidence" value="ECO:0007669"/>
    <property type="project" value="InterPro"/>
</dbReference>
<dbReference type="Gene3D" id="3.30.450.20">
    <property type="entry name" value="PAS domain"/>
    <property type="match status" value="1"/>
</dbReference>
<dbReference type="InterPro" id="IPR001789">
    <property type="entry name" value="Sig_transdc_resp-reg_receiver"/>
</dbReference>
<dbReference type="SMART" id="SM00387">
    <property type="entry name" value="HATPase_c"/>
    <property type="match status" value="1"/>
</dbReference>
<evidence type="ECO:0000313" key="9">
    <source>
        <dbReference type="Proteomes" id="UP000666240"/>
    </source>
</evidence>
<dbReference type="PROSITE" id="PS50109">
    <property type="entry name" value="HIS_KIN"/>
    <property type="match status" value="1"/>
</dbReference>
<dbReference type="RefSeq" id="WP_209333342.1">
    <property type="nucleotide sequence ID" value="NZ_JAGIYY010000001.1"/>
</dbReference>
<evidence type="ECO:0000313" key="8">
    <source>
        <dbReference type="EMBL" id="MBP0437324.1"/>
    </source>
</evidence>
<keyword evidence="3 4" id="KW-0597">Phosphoprotein</keyword>
<dbReference type="InterPro" id="IPR036890">
    <property type="entry name" value="HATPase_C_sf"/>
</dbReference>
<keyword evidence="5" id="KW-0472">Membrane</keyword>
<dbReference type="SUPFAM" id="SSF55874">
    <property type="entry name" value="ATPase domain of HSP90 chaperone/DNA topoisomerase II/histidine kinase"/>
    <property type="match status" value="1"/>
</dbReference>
<dbReference type="Proteomes" id="UP000666240">
    <property type="component" value="Unassembled WGS sequence"/>
</dbReference>
<keyword evidence="5" id="KW-1133">Transmembrane helix</keyword>
<feature type="transmembrane region" description="Helical" evidence="5">
    <location>
        <begin position="251"/>
        <end position="274"/>
    </location>
</feature>
<gene>
    <name evidence="8" type="ORF">J5Y06_01500</name>
</gene>
<dbReference type="InterPro" id="IPR003661">
    <property type="entry name" value="HisK_dim/P_dom"/>
</dbReference>
<dbReference type="SMART" id="SM00388">
    <property type="entry name" value="HisKA"/>
    <property type="match status" value="1"/>
</dbReference>
<name>A0A8J7UI57_9HYPH</name>
<feature type="domain" description="Response regulatory" evidence="7">
    <location>
        <begin position="538"/>
        <end position="650"/>
    </location>
</feature>
<keyword evidence="9" id="KW-1185">Reference proteome</keyword>
<feature type="modified residue" description="4-aspartylphosphate" evidence="4">
    <location>
        <position position="588"/>
    </location>
</feature>
<dbReference type="EC" id="2.7.13.3" evidence="2"/>
<dbReference type="SUPFAM" id="SSF52172">
    <property type="entry name" value="CheY-like"/>
    <property type="match status" value="1"/>
</dbReference>
<evidence type="ECO:0000256" key="2">
    <source>
        <dbReference type="ARBA" id="ARBA00012438"/>
    </source>
</evidence>
<evidence type="ECO:0000256" key="4">
    <source>
        <dbReference type="PROSITE-ProRule" id="PRU00169"/>
    </source>
</evidence>
<dbReference type="PANTHER" id="PTHR43065:SF49">
    <property type="entry name" value="HISTIDINE KINASE"/>
    <property type="match status" value="1"/>
</dbReference>
<dbReference type="CDD" id="cd00156">
    <property type="entry name" value="REC"/>
    <property type="match status" value="1"/>
</dbReference>
<evidence type="ECO:0000259" key="6">
    <source>
        <dbReference type="PROSITE" id="PS50109"/>
    </source>
</evidence>
<dbReference type="InterPro" id="IPR003594">
    <property type="entry name" value="HATPase_dom"/>
</dbReference>
<dbReference type="PRINTS" id="PR00344">
    <property type="entry name" value="BCTRLSENSOR"/>
</dbReference>
<reference evidence="8" key="1">
    <citation type="submission" date="2021-03" db="EMBL/GenBank/DDBJ databases">
        <title>Genome sequencing and assembly of Tianweitania sediminis.</title>
        <authorList>
            <person name="Chhetri G."/>
        </authorList>
    </citation>
    <scope>NUCLEOTIDE SEQUENCE</scope>
    <source>
        <strain evidence="8">Z8</strain>
    </source>
</reference>
<dbReference type="Gene3D" id="3.30.565.10">
    <property type="entry name" value="Histidine kinase-like ATPase, C-terminal domain"/>
    <property type="match status" value="1"/>
</dbReference>
<dbReference type="InterPro" id="IPR011006">
    <property type="entry name" value="CheY-like_superfamily"/>
</dbReference>
<evidence type="ECO:0000259" key="7">
    <source>
        <dbReference type="PROSITE" id="PS50110"/>
    </source>
</evidence>
<dbReference type="PROSITE" id="PS50110">
    <property type="entry name" value="RESPONSE_REGULATORY"/>
    <property type="match status" value="1"/>
</dbReference>
<dbReference type="Gene3D" id="3.40.50.2300">
    <property type="match status" value="1"/>
</dbReference>
<dbReference type="SUPFAM" id="SSF47384">
    <property type="entry name" value="Homodimeric domain of signal transducing histidine kinase"/>
    <property type="match status" value="1"/>
</dbReference>
<proteinExistence type="predicted"/>
<dbReference type="Pfam" id="PF00072">
    <property type="entry name" value="Response_reg"/>
    <property type="match status" value="1"/>
</dbReference>
<evidence type="ECO:0000256" key="1">
    <source>
        <dbReference type="ARBA" id="ARBA00000085"/>
    </source>
</evidence>
<evidence type="ECO:0000256" key="5">
    <source>
        <dbReference type="SAM" id="Phobius"/>
    </source>
</evidence>
<dbReference type="InterPro" id="IPR036097">
    <property type="entry name" value="HisK_dim/P_sf"/>
</dbReference>
<dbReference type="Gene3D" id="1.10.287.130">
    <property type="match status" value="1"/>
</dbReference>
<dbReference type="EMBL" id="JAGIYY010000001">
    <property type="protein sequence ID" value="MBP0437324.1"/>
    <property type="molecule type" value="Genomic_DNA"/>
</dbReference>
<protein>
    <recommendedName>
        <fullName evidence="2">histidine kinase</fullName>
        <ecNumber evidence="2">2.7.13.3</ecNumber>
    </recommendedName>
</protein>
<accession>A0A8J7UI57</accession>
<evidence type="ECO:0000256" key="3">
    <source>
        <dbReference type="ARBA" id="ARBA00022553"/>
    </source>
</evidence>
<comment type="catalytic activity">
    <reaction evidence="1">
        <text>ATP + protein L-histidine = ADP + protein N-phospho-L-histidine.</text>
        <dbReference type="EC" id="2.7.13.3"/>
    </reaction>
</comment>
<dbReference type="SMART" id="SM00448">
    <property type="entry name" value="REC"/>
    <property type="match status" value="1"/>
</dbReference>
<feature type="domain" description="Histidine kinase" evidence="6">
    <location>
        <begin position="302"/>
        <end position="520"/>
    </location>
</feature>
<dbReference type="PANTHER" id="PTHR43065">
    <property type="entry name" value="SENSOR HISTIDINE KINASE"/>
    <property type="match status" value="1"/>
</dbReference>
<dbReference type="InterPro" id="IPR005467">
    <property type="entry name" value="His_kinase_dom"/>
</dbReference>
<dbReference type="Pfam" id="PF02518">
    <property type="entry name" value="HATPase_c"/>
    <property type="match status" value="1"/>
</dbReference>